<dbReference type="GO" id="GO:0004540">
    <property type="term" value="F:RNA nuclease activity"/>
    <property type="evidence" value="ECO:0007669"/>
    <property type="project" value="TreeGrafter"/>
</dbReference>
<dbReference type="InterPro" id="IPR002110">
    <property type="entry name" value="Ankyrin_rpt"/>
</dbReference>
<dbReference type="Pfam" id="PF12796">
    <property type="entry name" value="Ank_2"/>
    <property type="match status" value="1"/>
</dbReference>
<keyword evidence="4" id="KW-0175">Coiled coil</keyword>
<feature type="repeat" description="ANK" evidence="3">
    <location>
        <begin position="158"/>
        <end position="190"/>
    </location>
</feature>
<dbReference type="EMBL" id="JWZX01002920">
    <property type="protein sequence ID" value="KOO25853.1"/>
    <property type="molecule type" value="Genomic_DNA"/>
</dbReference>
<dbReference type="InterPro" id="IPR036770">
    <property type="entry name" value="Ankyrin_rpt-contain_sf"/>
</dbReference>
<dbReference type="GO" id="GO:0006396">
    <property type="term" value="P:RNA processing"/>
    <property type="evidence" value="ECO:0007669"/>
    <property type="project" value="TreeGrafter"/>
</dbReference>
<dbReference type="Pfam" id="PF00023">
    <property type="entry name" value="Ank"/>
    <property type="match status" value="2"/>
</dbReference>
<dbReference type="OrthoDB" id="19014at2759"/>
<dbReference type="PROSITE" id="PS50297">
    <property type="entry name" value="ANK_REP_REGION"/>
    <property type="match status" value="1"/>
</dbReference>
<dbReference type="GO" id="GO:0003723">
    <property type="term" value="F:RNA binding"/>
    <property type="evidence" value="ECO:0007669"/>
    <property type="project" value="TreeGrafter"/>
</dbReference>
<organism evidence="5 6">
    <name type="scientific">Chrysochromulina tobinii</name>
    <dbReference type="NCBI Taxonomy" id="1460289"/>
    <lineage>
        <taxon>Eukaryota</taxon>
        <taxon>Haptista</taxon>
        <taxon>Haptophyta</taxon>
        <taxon>Prymnesiophyceae</taxon>
        <taxon>Prymnesiales</taxon>
        <taxon>Chrysochromulinaceae</taxon>
        <taxon>Chrysochromulina</taxon>
    </lineage>
</organism>
<dbReference type="Pfam" id="PF13637">
    <property type="entry name" value="Ank_4"/>
    <property type="match status" value="1"/>
</dbReference>
<evidence type="ECO:0000313" key="5">
    <source>
        <dbReference type="EMBL" id="KOO25853.1"/>
    </source>
</evidence>
<name>A0A0M0JHY8_9EUKA</name>
<evidence type="ECO:0000256" key="2">
    <source>
        <dbReference type="ARBA" id="ARBA00023043"/>
    </source>
</evidence>
<dbReference type="SUPFAM" id="SSF48403">
    <property type="entry name" value="Ankyrin repeat"/>
    <property type="match status" value="1"/>
</dbReference>
<dbReference type="PROSITE" id="PS50088">
    <property type="entry name" value="ANK_REPEAT"/>
    <property type="match status" value="3"/>
</dbReference>
<gene>
    <name evidence="5" type="ORF">Ctob_005015</name>
</gene>
<sequence>MLASARANLEATSSFGRTPIMCAASGGHKEIVDVLRRLGADLKRADMTGATALTYGQLVGDEGIITSVAGKSKSIKAQSAVESSALKRSGDDDLPLLDAAHWRQIAELRRLLSENASAERVNAVNSVGETALMHAACDVQGVELLLAHGADVHLTNTYGWTALSFAAMHGNVKVAASLLEALADPYSRSHDGRSALDLAREHDHERGVVELLEARYAHDVHEAHSAAARLAELVETARAQAAQARRRALQLQATAARRKMLGRSKEAGRQVAGSVLFDAARDGRVEVLEACTYGGNDADLDGRDSQGSTPLIAAAINGHAGAVRALLEVRLQSLAQAEAAASAFETTTDNAAALAVHRKRDEARARLHGMLTASTRNGWTAALWGAHYGHADVLAALIDAGADLETTTPDGRTALDLARHSPMPSHARAVEVLTAALAKTPGQNVGAQSALGATDLRQ</sequence>
<proteinExistence type="predicted"/>
<reference evidence="6" key="1">
    <citation type="journal article" date="2015" name="PLoS Genet.">
        <title>Genome Sequence and Transcriptome Analyses of Chrysochromulina tobin: Metabolic Tools for Enhanced Algal Fitness in the Prominent Order Prymnesiales (Haptophyceae).</title>
        <authorList>
            <person name="Hovde B.T."/>
            <person name="Deodato C.R."/>
            <person name="Hunsperger H.M."/>
            <person name="Ryken S.A."/>
            <person name="Yost W."/>
            <person name="Jha R.K."/>
            <person name="Patterson J."/>
            <person name="Monnat R.J. Jr."/>
            <person name="Barlow S.B."/>
            <person name="Starkenburg S.R."/>
            <person name="Cattolico R.A."/>
        </authorList>
    </citation>
    <scope>NUCLEOTIDE SEQUENCE</scope>
    <source>
        <strain evidence="6">CCMP291</strain>
    </source>
</reference>
<feature type="coiled-coil region" evidence="4">
    <location>
        <begin position="227"/>
        <end position="259"/>
    </location>
</feature>
<dbReference type="SMART" id="SM00248">
    <property type="entry name" value="ANK"/>
    <property type="match status" value="8"/>
</dbReference>
<evidence type="ECO:0000313" key="6">
    <source>
        <dbReference type="Proteomes" id="UP000037460"/>
    </source>
</evidence>
<evidence type="ECO:0000256" key="4">
    <source>
        <dbReference type="SAM" id="Coils"/>
    </source>
</evidence>
<dbReference type="PANTHER" id="PTHR24141">
    <property type="entry name" value="2-5A-DEPENDENT RIBONUCLEASE"/>
    <property type="match status" value="1"/>
</dbReference>
<feature type="repeat" description="ANK" evidence="3">
    <location>
        <begin position="15"/>
        <end position="47"/>
    </location>
</feature>
<evidence type="ECO:0000256" key="1">
    <source>
        <dbReference type="ARBA" id="ARBA00022737"/>
    </source>
</evidence>
<evidence type="ECO:0000256" key="3">
    <source>
        <dbReference type="PROSITE-ProRule" id="PRU00023"/>
    </source>
</evidence>
<accession>A0A0M0JHY8</accession>
<feature type="repeat" description="ANK" evidence="3">
    <location>
        <begin position="377"/>
        <end position="409"/>
    </location>
</feature>
<keyword evidence="2 3" id="KW-0040">ANK repeat</keyword>
<dbReference type="Proteomes" id="UP000037460">
    <property type="component" value="Unassembled WGS sequence"/>
</dbReference>
<protein>
    <submittedName>
        <fullName evidence="5">Ankyrin repeat-containing protein</fullName>
    </submittedName>
</protein>
<keyword evidence="6" id="KW-1185">Reference proteome</keyword>
<dbReference type="PANTHER" id="PTHR24141:SF1">
    <property type="entry name" value="2-5A-DEPENDENT RIBONUCLEASE"/>
    <property type="match status" value="1"/>
</dbReference>
<dbReference type="PRINTS" id="PR01415">
    <property type="entry name" value="ANKYRIN"/>
</dbReference>
<comment type="caution">
    <text evidence="5">The sequence shown here is derived from an EMBL/GenBank/DDBJ whole genome shotgun (WGS) entry which is preliminary data.</text>
</comment>
<keyword evidence="1" id="KW-0677">Repeat</keyword>
<dbReference type="Gene3D" id="1.25.40.20">
    <property type="entry name" value="Ankyrin repeat-containing domain"/>
    <property type="match status" value="4"/>
</dbReference>
<dbReference type="AlphaFoldDB" id="A0A0M0JHY8"/>